<evidence type="ECO:0000313" key="2">
    <source>
        <dbReference type="WBParaSite" id="nRc.2.0.1.t29503-RA"/>
    </source>
</evidence>
<protein>
    <submittedName>
        <fullName evidence="2">Uncharacterized protein</fullName>
    </submittedName>
</protein>
<organism evidence="1 2">
    <name type="scientific">Romanomermis culicivorax</name>
    <name type="common">Nematode worm</name>
    <dbReference type="NCBI Taxonomy" id="13658"/>
    <lineage>
        <taxon>Eukaryota</taxon>
        <taxon>Metazoa</taxon>
        <taxon>Ecdysozoa</taxon>
        <taxon>Nematoda</taxon>
        <taxon>Enoplea</taxon>
        <taxon>Dorylaimia</taxon>
        <taxon>Mermithida</taxon>
        <taxon>Mermithoidea</taxon>
        <taxon>Mermithidae</taxon>
        <taxon>Romanomermis</taxon>
    </lineage>
</organism>
<dbReference type="Proteomes" id="UP000887565">
    <property type="component" value="Unplaced"/>
</dbReference>
<evidence type="ECO:0000313" key="1">
    <source>
        <dbReference type="Proteomes" id="UP000887565"/>
    </source>
</evidence>
<name>A0A915JTS5_ROMCU</name>
<dbReference type="AlphaFoldDB" id="A0A915JTS5"/>
<dbReference type="WBParaSite" id="nRc.2.0.1.t29503-RA">
    <property type="protein sequence ID" value="nRc.2.0.1.t29503-RA"/>
    <property type="gene ID" value="nRc.2.0.1.g29503"/>
</dbReference>
<reference evidence="2" key="1">
    <citation type="submission" date="2022-11" db="UniProtKB">
        <authorList>
            <consortium name="WormBaseParasite"/>
        </authorList>
    </citation>
    <scope>IDENTIFICATION</scope>
</reference>
<accession>A0A915JTS5</accession>
<keyword evidence="1" id="KW-1185">Reference proteome</keyword>
<sequence>MASLNKIKAMALGDQEVYVRQTLSFVNLLNLRRMFGTENEEGHSKKSLPLRKMCYHLKKIVTFEHDA</sequence>
<proteinExistence type="predicted"/>